<proteinExistence type="predicted"/>
<comment type="caution">
    <text evidence="8">The sequence shown here is derived from an EMBL/GenBank/DDBJ whole genome shotgun (WGS) entry which is preliminary data.</text>
</comment>
<organism evidence="8 9">
    <name type="scientific">Corchorus olitorius</name>
    <dbReference type="NCBI Taxonomy" id="93759"/>
    <lineage>
        <taxon>Eukaryota</taxon>
        <taxon>Viridiplantae</taxon>
        <taxon>Streptophyta</taxon>
        <taxon>Embryophyta</taxon>
        <taxon>Tracheophyta</taxon>
        <taxon>Spermatophyta</taxon>
        <taxon>Magnoliopsida</taxon>
        <taxon>eudicotyledons</taxon>
        <taxon>Gunneridae</taxon>
        <taxon>Pentapetalae</taxon>
        <taxon>rosids</taxon>
        <taxon>malvids</taxon>
        <taxon>Malvales</taxon>
        <taxon>Malvaceae</taxon>
        <taxon>Grewioideae</taxon>
        <taxon>Apeibeae</taxon>
        <taxon>Corchorus</taxon>
    </lineage>
</organism>
<keyword evidence="2" id="KW-0805">Transcription regulation</keyword>
<accession>A0A1R3HIB9</accession>
<evidence type="ECO:0000256" key="2">
    <source>
        <dbReference type="ARBA" id="ARBA00023015"/>
    </source>
</evidence>
<keyword evidence="3 8" id="KW-0238">DNA-binding</keyword>
<keyword evidence="4" id="KW-0804">Transcription</keyword>
<dbReference type="PROSITE" id="PS50811">
    <property type="entry name" value="WRKY"/>
    <property type="match status" value="2"/>
</dbReference>
<dbReference type="SUPFAM" id="SSF118290">
    <property type="entry name" value="WRKY DNA-binding domain"/>
    <property type="match status" value="2"/>
</dbReference>
<evidence type="ECO:0000259" key="7">
    <source>
        <dbReference type="PROSITE" id="PS50811"/>
    </source>
</evidence>
<feature type="compositionally biased region" description="Basic and acidic residues" evidence="6">
    <location>
        <begin position="70"/>
        <end position="81"/>
    </location>
</feature>
<dbReference type="GO" id="GO:0003700">
    <property type="term" value="F:DNA-binding transcription factor activity"/>
    <property type="evidence" value="ECO:0007669"/>
    <property type="project" value="InterPro"/>
</dbReference>
<dbReference type="Proteomes" id="UP000187203">
    <property type="component" value="Unassembled WGS sequence"/>
</dbReference>
<evidence type="ECO:0000256" key="6">
    <source>
        <dbReference type="SAM" id="MobiDB-lite"/>
    </source>
</evidence>
<feature type="domain" description="WRKY" evidence="7">
    <location>
        <begin position="125"/>
        <end position="175"/>
    </location>
</feature>
<dbReference type="Pfam" id="PF03106">
    <property type="entry name" value="WRKY"/>
    <property type="match status" value="2"/>
</dbReference>
<reference evidence="9" key="1">
    <citation type="submission" date="2013-09" db="EMBL/GenBank/DDBJ databases">
        <title>Corchorus olitorius genome sequencing.</title>
        <authorList>
            <person name="Alam M."/>
            <person name="Haque M.S."/>
            <person name="Islam M.S."/>
            <person name="Emdad E.M."/>
            <person name="Islam M.M."/>
            <person name="Ahmed B."/>
            <person name="Halim A."/>
            <person name="Hossen Q.M.M."/>
            <person name="Hossain M.Z."/>
            <person name="Ahmed R."/>
            <person name="Khan M.M."/>
            <person name="Islam R."/>
            <person name="Rashid M.M."/>
            <person name="Khan S.A."/>
            <person name="Rahman M.S."/>
            <person name="Alam M."/>
            <person name="Yahiya A.S."/>
            <person name="Khan M.S."/>
            <person name="Azam M.S."/>
            <person name="Haque T."/>
            <person name="Lashkar M.Z.H."/>
            <person name="Akhand A.I."/>
            <person name="Morshed G."/>
            <person name="Roy S."/>
            <person name="Uddin K.S."/>
            <person name="Rabeya T."/>
            <person name="Hossain A.S."/>
            <person name="Chowdhury A."/>
            <person name="Snigdha A.R."/>
            <person name="Mortoza M.S."/>
            <person name="Matin S.A."/>
            <person name="Hoque S.M.E."/>
            <person name="Islam M.K."/>
            <person name="Roy D.K."/>
            <person name="Haider R."/>
            <person name="Moosa M.M."/>
            <person name="Elias S.M."/>
            <person name="Hasan A.M."/>
            <person name="Jahan S."/>
            <person name="Shafiuddin M."/>
            <person name="Mahmood N."/>
            <person name="Shommy N.S."/>
        </authorList>
    </citation>
    <scope>NUCLEOTIDE SEQUENCE [LARGE SCALE GENOMIC DNA]</scope>
    <source>
        <strain evidence="9">cv. O-4</strain>
    </source>
</reference>
<dbReference type="EMBL" id="AWUE01020075">
    <property type="protein sequence ID" value="OMO70014.1"/>
    <property type="molecule type" value="Genomic_DNA"/>
</dbReference>
<feature type="region of interest" description="Disordered" evidence="6">
    <location>
        <begin position="70"/>
        <end position="118"/>
    </location>
</feature>
<dbReference type="PANTHER" id="PTHR31221">
    <property type="entry name" value="WRKY TRANSCRIPTION FACTOR PROTEIN 1-RELATED"/>
    <property type="match status" value="1"/>
</dbReference>
<dbReference type="Gene3D" id="2.20.25.80">
    <property type="entry name" value="WRKY domain"/>
    <property type="match status" value="2"/>
</dbReference>
<dbReference type="PANTHER" id="PTHR31221:SF112">
    <property type="entry name" value="WRKY TRANSCRIPTION FACTOR 50-RELATED"/>
    <property type="match status" value="1"/>
</dbReference>
<dbReference type="SMART" id="SM00774">
    <property type="entry name" value="WRKY"/>
    <property type="match status" value="1"/>
</dbReference>
<evidence type="ECO:0000256" key="3">
    <source>
        <dbReference type="ARBA" id="ARBA00023125"/>
    </source>
</evidence>
<name>A0A1R3HIB9_9ROSI</name>
<feature type="compositionally biased region" description="Basic and acidic residues" evidence="6">
    <location>
        <begin position="106"/>
        <end position="118"/>
    </location>
</feature>
<evidence type="ECO:0000256" key="4">
    <source>
        <dbReference type="ARBA" id="ARBA00023163"/>
    </source>
</evidence>
<dbReference type="GO" id="GO:0005634">
    <property type="term" value="C:nucleus"/>
    <property type="evidence" value="ECO:0007669"/>
    <property type="project" value="UniProtKB-SubCell"/>
</dbReference>
<evidence type="ECO:0000256" key="1">
    <source>
        <dbReference type="ARBA" id="ARBA00004123"/>
    </source>
</evidence>
<sequence>MGCPARKLVEQDTNDTSFSIVTYEGIHSHDSPYGKGLNNCLSQVCNDHGPNNMENAAEGAKAVINVTKGHQDASLEDEGLHPEYPGSPEASIGDESQAGSGQSEILGERRDWPNPKKEYAVKTKSEVAILDDGYKWRKYGKKMVNNSPYPRVQVDKEDPSYVITTYKGIHNHQSASDRANCLGSGFGIYDYDHRRICSAVFGSEKRFKQQPAKYESERQ</sequence>
<dbReference type="InterPro" id="IPR036576">
    <property type="entry name" value="WRKY_dom_sf"/>
</dbReference>
<dbReference type="InterPro" id="IPR003657">
    <property type="entry name" value="WRKY_dom"/>
</dbReference>
<feature type="domain" description="WRKY" evidence="7">
    <location>
        <begin position="1"/>
        <end position="32"/>
    </location>
</feature>
<dbReference type="InterPro" id="IPR044810">
    <property type="entry name" value="WRKY_plant"/>
</dbReference>
<evidence type="ECO:0000256" key="5">
    <source>
        <dbReference type="ARBA" id="ARBA00023242"/>
    </source>
</evidence>
<keyword evidence="5" id="KW-0539">Nucleus</keyword>
<keyword evidence="9" id="KW-1185">Reference proteome</keyword>
<comment type="subcellular location">
    <subcellularLocation>
        <location evidence="1">Nucleus</location>
    </subcellularLocation>
</comment>
<dbReference type="GO" id="GO:0043565">
    <property type="term" value="F:sequence-specific DNA binding"/>
    <property type="evidence" value="ECO:0007669"/>
    <property type="project" value="InterPro"/>
</dbReference>
<evidence type="ECO:0000313" key="9">
    <source>
        <dbReference type="Proteomes" id="UP000187203"/>
    </source>
</evidence>
<gene>
    <name evidence="8" type="ORF">COLO4_28820</name>
</gene>
<dbReference type="AlphaFoldDB" id="A0A1R3HIB9"/>
<protein>
    <submittedName>
        <fullName evidence="8">DNA-binding WRKY</fullName>
    </submittedName>
</protein>
<evidence type="ECO:0000313" key="8">
    <source>
        <dbReference type="EMBL" id="OMO70014.1"/>
    </source>
</evidence>